<dbReference type="Proteomes" id="UP000321393">
    <property type="component" value="Unassembled WGS sequence"/>
</dbReference>
<keyword evidence="2" id="KW-0695">RNA-directed DNA polymerase</keyword>
<reference evidence="2 3" key="1">
    <citation type="submission" date="2019-08" db="EMBL/GenBank/DDBJ databases">
        <title>Draft genome sequences of two oriental melons (Cucumis melo L. var makuwa).</title>
        <authorList>
            <person name="Kwon S.-Y."/>
        </authorList>
    </citation>
    <scope>NUCLEOTIDE SEQUENCE [LARGE SCALE GENOMIC DNA]</scope>
    <source>
        <strain evidence="3">cv. SW 3</strain>
        <tissue evidence="2">Leaf</tissue>
    </source>
</reference>
<gene>
    <name evidence="2" type="ORF">E6C27_scaffold128G001270</name>
</gene>
<evidence type="ECO:0000313" key="2">
    <source>
        <dbReference type="EMBL" id="KAA0041182.1"/>
    </source>
</evidence>
<dbReference type="PANTHER" id="PTHR46148">
    <property type="entry name" value="CHROMO DOMAIN-CONTAINING PROTEIN"/>
    <property type="match status" value="1"/>
</dbReference>
<name>A0A5A7TCJ2_CUCMM</name>
<dbReference type="AlphaFoldDB" id="A0A5A7TCJ2"/>
<dbReference type="InterPro" id="IPR056924">
    <property type="entry name" value="SH3_Tf2-1"/>
</dbReference>
<keyword evidence="2" id="KW-0548">Nucleotidyltransferase</keyword>
<dbReference type="PANTHER" id="PTHR46148:SF52">
    <property type="entry name" value="OS04G0603800 PROTEIN"/>
    <property type="match status" value="1"/>
</dbReference>
<protein>
    <submittedName>
        <fullName evidence="2">Reverse transcriptase</fullName>
    </submittedName>
</protein>
<dbReference type="GO" id="GO:0003964">
    <property type="term" value="F:RNA-directed DNA polymerase activity"/>
    <property type="evidence" value="ECO:0007669"/>
    <property type="project" value="UniProtKB-KW"/>
</dbReference>
<sequence length="93" mass="11251">MKKWDDKKRRPLEFRARDQVLKKLKVEQIRFRGHRDQHLARKYEGPMEVLKKIGNALYWAVLPAWMKIHPVIHVSNLKPYHQDLNDKQRNNGV</sequence>
<accession>A0A5A7TCJ2</accession>
<dbReference type="EMBL" id="SSTE01016683">
    <property type="protein sequence ID" value="KAA0041182.1"/>
    <property type="molecule type" value="Genomic_DNA"/>
</dbReference>
<proteinExistence type="predicted"/>
<comment type="caution">
    <text evidence="2">The sequence shown here is derived from an EMBL/GenBank/DDBJ whole genome shotgun (WGS) entry which is preliminary data.</text>
</comment>
<evidence type="ECO:0000259" key="1">
    <source>
        <dbReference type="Pfam" id="PF24626"/>
    </source>
</evidence>
<evidence type="ECO:0000313" key="3">
    <source>
        <dbReference type="Proteomes" id="UP000321393"/>
    </source>
</evidence>
<organism evidence="2 3">
    <name type="scientific">Cucumis melo var. makuwa</name>
    <name type="common">Oriental melon</name>
    <dbReference type="NCBI Taxonomy" id="1194695"/>
    <lineage>
        <taxon>Eukaryota</taxon>
        <taxon>Viridiplantae</taxon>
        <taxon>Streptophyta</taxon>
        <taxon>Embryophyta</taxon>
        <taxon>Tracheophyta</taxon>
        <taxon>Spermatophyta</taxon>
        <taxon>Magnoliopsida</taxon>
        <taxon>eudicotyledons</taxon>
        <taxon>Gunneridae</taxon>
        <taxon>Pentapetalae</taxon>
        <taxon>rosids</taxon>
        <taxon>fabids</taxon>
        <taxon>Cucurbitales</taxon>
        <taxon>Cucurbitaceae</taxon>
        <taxon>Benincaseae</taxon>
        <taxon>Cucumis</taxon>
    </lineage>
</organism>
<feature type="domain" description="Tf2-1-like SH3-like" evidence="1">
    <location>
        <begin position="18"/>
        <end position="81"/>
    </location>
</feature>
<dbReference type="OrthoDB" id="913535at2759"/>
<keyword evidence="2" id="KW-0808">Transferase</keyword>
<dbReference type="Pfam" id="PF24626">
    <property type="entry name" value="SH3_Tf2-1"/>
    <property type="match status" value="1"/>
</dbReference>